<evidence type="ECO:0000313" key="6">
    <source>
        <dbReference type="EMBL" id="WIW70341.1"/>
    </source>
</evidence>
<dbReference type="InterPro" id="IPR000281">
    <property type="entry name" value="HTH_RpiR"/>
</dbReference>
<dbReference type="GO" id="GO:0003700">
    <property type="term" value="F:DNA-binding transcription factor activity"/>
    <property type="evidence" value="ECO:0007669"/>
    <property type="project" value="InterPro"/>
</dbReference>
<dbReference type="InterPro" id="IPR047640">
    <property type="entry name" value="RpiR-like"/>
</dbReference>
<dbReference type="SUPFAM" id="SSF46689">
    <property type="entry name" value="Homeodomain-like"/>
    <property type="match status" value="1"/>
</dbReference>
<evidence type="ECO:0000313" key="7">
    <source>
        <dbReference type="Proteomes" id="UP001243623"/>
    </source>
</evidence>
<sequence length="282" mass="32002">MTIEERGYEAKLSKNESLVFEFIMKEKERACFLTSTDIATELNVSDSSVIRLSRKLGYGSFAELKKDLQNEVSQKSFTLQKTNVPYKKLKQVDKLSEFELIEAIHESAKVKIMQDLTTNQSEKYIEVANLLKKAKKIYVVGFRTCSGMAEYFANMLSFVFPFVNHVTSVSSMVDELMDIDESDVMILISYPRYSKGAYYALEMAKEAGARIVVFTDKLTSPITNGATKVIANNIDSLTFTNSFINLILSIEVVVSLVAKQNEKQSSQRLKRIEKYLNKTGQY</sequence>
<dbReference type="Gene3D" id="3.40.50.10490">
    <property type="entry name" value="Glucose-6-phosphate isomerase like protein, domain 1"/>
    <property type="match status" value="1"/>
</dbReference>
<dbReference type="CDD" id="cd05013">
    <property type="entry name" value="SIS_RpiR"/>
    <property type="match status" value="1"/>
</dbReference>
<keyword evidence="3" id="KW-0804">Transcription</keyword>
<dbReference type="InterPro" id="IPR009057">
    <property type="entry name" value="Homeodomain-like_sf"/>
</dbReference>
<dbReference type="PROSITE" id="PS51464">
    <property type="entry name" value="SIS"/>
    <property type="match status" value="1"/>
</dbReference>
<evidence type="ECO:0000256" key="2">
    <source>
        <dbReference type="ARBA" id="ARBA00023125"/>
    </source>
</evidence>
<dbReference type="GO" id="GO:0097367">
    <property type="term" value="F:carbohydrate derivative binding"/>
    <property type="evidence" value="ECO:0007669"/>
    <property type="project" value="InterPro"/>
</dbReference>
<accession>A0A9Y2AIE2</accession>
<evidence type="ECO:0000259" key="4">
    <source>
        <dbReference type="PROSITE" id="PS51071"/>
    </source>
</evidence>
<keyword evidence="2" id="KW-0238">DNA-binding</keyword>
<keyword evidence="7" id="KW-1185">Reference proteome</keyword>
<feature type="domain" description="HTH rpiR-type" evidence="4">
    <location>
        <begin position="1"/>
        <end position="75"/>
    </location>
</feature>
<dbReference type="Pfam" id="PF01418">
    <property type="entry name" value="HTH_6"/>
    <property type="match status" value="1"/>
</dbReference>
<keyword evidence="1" id="KW-0805">Transcription regulation</keyword>
<organism evidence="6 7">
    <name type="scientific">Selenobaculum gibii</name>
    <dbReference type="NCBI Taxonomy" id="3054208"/>
    <lineage>
        <taxon>Bacteria</taxon>
        <taxon>Bacillati</taxon>
        <taxon>Bacillota</taxon>
        <taxon>Negativicutes</taxon>
        <taxon>Selenomonadales</taxon>
        <taxon>Selenomonadaceae</taxon>
        <taxon>Selenobaculum</taxon>
    </lineage>
</organism>
<dbReference type="KEGG" id="sgbi:P3F81_10645"/>
<evidence type="ECO:0000259" key="5">
    <source>
        <dbReference type="PROSITE" id="PS51464"/>
    </source>
</evidence>
<dbReference type="PANTHER" id="PTHR30514">
    <property type="entry name" value="GLUCOKINASE"/>
    <property type="match status" value="1"/>
</dbReference>
<name>A0A9Y2AIE2_9FIRM</name>
<evidence type="ECO:0000256" key="3">
    <source>
        <dbReference type="ARBA" id="ARBA00023163"/>
    </source>
</evidence>
<dbReference type="InterPro" id="IPR046348">
    <property type="entry name" value="SIS_dom_sf"/>
</dbReference>
<dbReference type="InterPro" id="IPR001347">
    <property type="entry name" value="SIS_dom"/>
</dbReference>
<reference evidence="6" key="1">
    <citation type="submission" date="2023-03" db="EMBL/GenBank/DDBJ databases">
        <title>Selenobaculum gbiensis gen. nov. sp. nov., a new bacterium isolated from the gut microbiota of IBD patient.</title>
        <authorList>
            <person name="Yeo S."/>
            <person name="Park H."/>
            <person name="Huh C.S."/>
        </authorList>
    </citation>
    <scope>NUCLEOTIDE SEQUENCE</scope>
    <source>
        <strain evidence="6">ICN-92133</strain>
    </source>
</reference>
<dbReference type="GO" id="GO:1901135">
    <property type="term" value="P:carbohydrate derivative metabolic process"/>
    <property type="evidence" value="ECO:0007669"/>
    <property type="project" value="InterPro"/>
</dbReference>
<gene>
    <name evidence="6" type="ORF">P3F81_10645</name>
</gene>
<dbReference type="AlphaFoldDB" id="A0A9Y2AIE2"/>
<dbReference type="RefSeq" id="WP_147670126.1">
    <property type="nucleotide sequence ID" value="NZ_CP120678.1"/>
</dbReference>
<protein>
    <submittedName>
        <fullName evidence="6">MurR/RpiR family transcriptional regulator</fullName>
    </submittedName>
</protein>
<dbReference type="Proteomes" id="UP001243623">
    <property type="component" value="Chromosome"/>
</dbReference>
<proteinExistence type="predicted"/>
<dbReference type="EMBL" id="CP120678">
    <property type="protein sequence ID" value="WIW70341.1"/>
    <property type="molecule type" value="Genomic_DNA"/>
</dbReference>
<evidence type="ECO:0000256" key="1">
    <source>
        <dbReference type="ARBA" id="ARBA00023015"/>
    </source>
</evidence>
<dbReference type="Pfam" id="PF01380">
    <property type="entry name" value="SIS"/>
    <property type="match status" value="1"/>
</dbReference>
<dbReference type="SUPFAM" id="SSF53697">
    <property type="entry name" value="SIS domain"/>
    <property type="match status" value="1"/>
</dbReference>
<dbReference type="InterPro" id="IPR035472">
    <property type="entry name" value="RpiR-like_SIS"/>
</dbReference>
<dbReference type="PROSITE" id="PS51071">
    <property type="entry name" value="HTH_RPIR"/>
    <property type="match status" value="1"/>
</dbReference>
<dbReference type="GO" id="GO:0003677">
    <property type="term" value="F:DNA binding"/>
    <property type="evidence" value="ECO:0007669"/>
    <property type="project" value="UniProtKB-KW"/>
</dbReference>
<dbReference type="Gene3D" id="1.10.10.10">
    <property type="entry name" value="Winged helix-like DNA-binding domain superfamily/Winged helix DNA-binding domain"/>
    <property type="match status" value="1"/>
</dbReference>
<feature type="domain" description="SIS" evidence="5">
    <location>
        <begin position="127"/>
        <end position="263"/>
    </location>
</feature>
<dbReference type="InterPro" id="IPR036388">
    <property type="entry name" value="WH-like_DNA-bd_sf"/>
</dbReference>
<dbReference type="PANTHER" id="PTHR30514:SF18">
    <property type="entry name" value="RPIR-FAMILY TRANSCRIPTIONAL REGULATOR"/>
    <property type="match status" value="1"/>
</dbReference>